<reference evidence="1" key="1">
    <citation type="submission" date="2020-10" db="EMBL/GenBank/DDBJ databases">
        <authorList>
            <person name="Gilroy R."/>
        </authorList>
    </citation>
    <scope>NUCLEOTIDE SEQUENCE</scope>
    <source>
        <strain evidence="1">14508</strain>
    </source>
</reference>
<gene>
    <name evidence="1" type="ORF">IAD04_01420</name>
</gene>
<reference evidence="1" key="2">
    <citation type="journal article" date="2021" name="PeerJ">
        <title>Extensive microbial diversity within the chicken gut microbiome revealed by metagenomics and culture.</title>
        <authorList>
            <person name="Gilroy R."/>
            <person name="Ravi A."/>
            <person name="Getino M."/>
            <person name="Pursley I."/>
            <person name="Horton D.L."/>
            <person name="Alikhan N.F."/>
            <person name="Baker D."/>
            <person name="Gharbi K."/>
            <person name="Hall N."/>
            <person name="Watson M."/>
            <person name="Adriaenssens E.M."/>
            <person name="Foster-Nyarko E."/>
            <person name="Jarju S."/>
            <person name="Secka A."/>
            <person name="Antonio M."/>
            <person name="Oren A."/>
            <person name="Chaudhuri R.R."/>
            <person name="La Ragione R."/>
            <person name="Hildebrand F."/>
            <person name="Pallen M.J."/>
        </authorList>
    </citation>
    <scope>NUCLEOTIDE SEQUENCE</scope>
    <source>
        <strain evidence="1">14508</strain>
    </source>
</reference>
<proteinExistence type="predicted"/>
<protein>
    <submittedName>
        <fullName evidence="1">Uncharacterized protein</fullName>
    </submittedName>
</protein>
<dbReference type="Proteomes" id="UP000886893">
    <property type="component" value="Unassembled WGS sequence"/>
</dbReference>
<organism evidence="1 2">
    <name type="scientific">Candidatus Caccosoma faecigallinarum</name>
    <dbReference type="NCBI Taxonomy" id="2840720"/>
    <lineage>
        <taxon>Bacteria</taxon>
        <taxon>Bacillati</taxon>
        <taxon>Bacillota</taxon>
        <taxon>Bacillota incertae sedis</taxon>
        <taxon>Candidatus Caccosoma</taxon>
    </lineage>
</organism>
<evidence type="ECO:0000313" key="2">
    <source>
        <dbReference type="Proteomes" id="UP000886893"/>
    </source>
</evidence>
<accession>A0A9D1G824</accession>
<sequence>MKLSEEKYLKKAIRDIKRYAKQYSDAGSFYRHLDALNCPSLQEVSFQSDLKFFEECQFIFHVILSIIAHPHLTNQGEDVVLRAEQVHHLSSEMFLKTLKEPSFWKNKNHHLSPQYVYYYQNIDDLKIYENYLVVRLVDLLENELNQYRYFYVSIIKTIDGNKSLSLNEDQIQIAFDSIQQLMNKIQKIKSTYFYKEVSKANFSLTTIHLTNIFLKNQSYRYCFRFYKKIIGYGDKKSLTQDFMAYYYCILLKNLKARNMQLSAKSKKTPIILNKFGWIDVNQNLYFYSKDFKIEIEKEKNTDGFCIHILNRKVADRQANLARHLLFFTTNSDLNDFQLLLSDLDTKKYQTIEALSLWNIFYLDQEQYRFTSSKNEQELMSLYLDEKMLCTPASYSIYSKYCPVCKESNVFYDDHVYQCLHCQSQYVFYDQNQMIWYQKVRRI</sequence>
<comment type="caution">
    <text evidence="1">The sequence shown here is derived from an EMBL/GenBank/DDBJ whole genome shotgun (WGS) entry which is preliminary data.</text>
</comment>
<dbReference type="AlphaFoldDB" id="A0A9D1G824"/>
<dbReference type="EMBL" id="DVKI01000043">
    <property type="protein sequence ID" value="HIT17025.1"/>
    <property type="molecule type" value="Genomic_DNA"/>
</dbReference>
<name>A0A9D1G824_9FIRM</name>
<evidence type="ECO:0000313" key="1">
    <source>
        <dbReference type="EMBL" id="HIT17025.1"/>
    </source>
</evidence>